<evidence type="ECO:0000313" key="2">
    <source>
        <dbReference type="Proteomes" id="UP000176998"/>
    </source>
</evidence>
<reference evidence="1 2" key="1">
    <citation type="submission" date="2016-09" db="EMBL/GenBank/DDBJ databases">
        <authorList>
            <person name="Capua I."/>
            <person name="De Benedictis P."/>
            <person name="Joannis T."/>
            <person name="Lombin L.H."/>
            <person name="Cattoli G."/>
        </authorList>
    </citation>
    <scope>NUCLEOTIDE SEQUENCE [LARGE SCALE GENOMIC DNA]</scope>
    <source>
        <strain evidence="1 2">IMI 309357</strain>
    </source>
</reference>
<dbReference type="Proteomes" id="UP000176998">
    <property type="component" value="Unassembled WGS sequence"/>
</dbReference>
<evidence type="ECO:0000313" key="1">
    <source>
        <dbReference type="EMBL" id="OHE93453.1"/>
    </source>
</evidence>
<accession>A0A1G4AWI7</accession>
<dbReference type="GeneID" id="34564364"/>
<dbReference type="EMBL" id="MJBS01000119">
    <property type="protein sequence ID" value="OHE93453.1"/>
    <property type="molecule type" value="Genomic_DNA"/>
</dbReference>
<sequence length="89" mass="9601">MEHGCDLRSGMPDEGGRTMSQRCEGQVACLMTEPGRFPGHILSVGNRRLADTGQDFHVPKNYVLLGNIAACIAIEGDAHRDVKSPPITP</sequence>
<comment type="caution">
    <text evidence="1">The sequence shown here is derived from an EMBL/GenBank/DDBJ whole genome shotgun (WGS) entry which is preliminary data.</text>
</comment>
<organism evidence="1 2">
    <name type="scientific">Colletotrichum orchidophilum</name>
    <dbReference type="NCBI Taxonomy" id="1209926"/>
    <lineage>
        <taxon>Eukaryota</taxon>
        <taxon>Fungi</taxon>
        <taxon>Dikarya</taxon>
        <taxon>Ascomycota</taxon>
        <taxon>Pezizomycotina</taxon>
        <taxon>Sordariomycetes</taxon>
        <taxon>Hypocreomycetidae</taxon>
        <taxon>Glomerellales</taxon>
        <taxon>Glomerellaceae</taxon>
        <taxon>Colletotrichum</taxon>
    </lineage>
</organism>
<dbReference type="AlphaFoldDB" id="A0A1G4AWI7"/>
<name>A0A1G4AWI7_9PEZI</name>
<keyword evidence="2" id="KW-1185">Reference proteome</keyword>
<dbReference type="RefSeq" id="XP_022470618.1">
    <property type="nucleotide sequence ID" value="XM_022622854.1"/>
</dbReference>
<protein>
    <submittedName>
        <fullName evidence="1">Uncharacterized protein</fullName>
    </submittedName>
</protein>
<gene>
    <name evidence="1" type="ORF">CORC01_11228</name>
</gene>
<proteinExistence type="predicted"/>